<dbReference type="PANTHER" id="PTHR42912">
    <property type="entry name" value="METHYLTRANSFERASE"/>
    <property type="match status" value="1"/>
</dbReference>
<dbReference type="Proteomes" id="UP000034826">
    <property type="component" value="Unassembled WGS sequence"/>
</dbReference>
<evidence type="ECO:0000313" key="3">
    <source>
        <dbReference type="Proteomes" id="UP000034826"/>
    </source>
</evidence>
<dbReference type="Gene3D" id="3.40.50.150">
    <property type="entry name" value="Vaccinia Virus protein VP39"/>
    <property type="match status" value="1"/>
</dbReference>
<evidence type="ECO:0000259" key="1">
    <source>
        <dbReference type="Pfam" id="PF08241"/>
    </source>
</evidence>
<dbReference type="GO" id="GO:0008757">
    <property type="term" value="F:S-adenosylmethionine-dependent methyltransferase activity"/>
    <property type="evidence" value="ECO:0007669"/>
    <property type="project" value="InterPro"/>
</dbReference>
<proteinExistence type="predicted"/>
<dbReference type="PANTHER" id="PTHR42912:SF80">
    <property type="entry name" value="METHYLTRANSFERASE DOMAIN-CONTAINING PROTEIN"/>
    <property type="match status" value="1"/>
</dbReference>
<sequence length="251" mass="29057">MDLTAFYQEKDRLSYNPKEKYSIKRSGLRALISYDDRFVTVAKNLSVLIRSIKKSEIKILDIGVGDAIYENLLVKDLLGRVGFYGIDISQKQLTRAKRYLKEARVVDLNKEVIPYQSSFFDIVIASEVLEHVFYPEKVLQEAARVLRPDGYLLLTYPNSGALQLRLSLFFTGASPLLNYPINKEHIRFFRRQNILEMIGKNLELIHFEGLDSFLFGGWNFPIKIITPRILEVLGNRFFPNLALGHFMVFKK</sequence>
<organism evidence="2 3">
    <name type="scientific">Candidatus Woesebacteria bacterium GW2011_GWA2_44_33</name>
    <dbReference type="NCBI Taxonomy" id="1618564"/>
    <lineage>
        <taxon>Bacteria</taxon>
        <taxon>Candidatus Woeseibacteriota</taxon>
    </lineage>
</organism>
<dbReference type="CDD" id="cd02440">
    <property type="entry name" value="AdoMet_MTases"/>
    <property type="match status" value="1"/>
</dbReference>
<accession>A0A0G1J3N7</accession>
<dbReference type="InterPro" id="IPR013216">
    <property type="entry name" value="Methyltransf_11"/>
</dbReference>
<dbReference type="EMBL" id="LCIY01000031">
    <property type="protein sequence ID" value="KKT65973.1"/>
    <property type="molecule type" value="Genomic_DNA"/>
</dbReference>
<dbReference type="AlphaFoldDB" id="A0A0G1J3N7"/>
<comment type="caution">
    <text evidence="2">The sequence shown here is derived from an EMBL/GenBank/DDBJ whole genome shotgun (WGS) entry which is preliminary data.</text>
</comment>
<dbReference type="InterPro" id="IPR050508">
    <property type="entry name" value="Methyltransf_Superfamily"/>
</dbReference>
<gene>
    <name evidence="2" type="ORF">UW60_C0031G0004</name>
</gene>
<feature type="domain" description="Methyltransferase type 11" evidence="1">
    <location>
        <begin position="60"/>
        <end position="153"/>
    </location>
</feature>
<dbReference type="SUPFAM" id="SSF53335">
    <property type="entry name" value="S-adenosyl-L-methionine-dependent methyltransferases"/>
    <property type="match status" value="1"/>
</dbReference>
<name>A0A0G1J3N7_9BACT</name>
<protein>
    <submittedName>
        <fullName evidence="2">Two-component response regulator</fullName>
    </submittedName>
</protein>
<evidence type="ECO:0000313" key="2">
    <source>
        <dbReference type="EMBL" id="KKT65973.1"/>
    </source>
</evidence>
<dbReference type="Pfam" id="PF08241">
    <property type="entry name" value="Methyltransf_11"/>
    <property type="match status" value="1"/>
</dbReference>
<dbReference type="InterPro" id="IPR029063">
    <property type="entry name" value="SAM-dependent_MTases_sf"/>
</dbReference>
<reference evidence="2 3" key="1">
    <citation type="journal article" date="2015" name="Nature">
        <title>rRNA introns, odd ribosomes, and small enigmatic genomes across a large radiation of phyla.</title>
        <authorList>
            <person name="Brown C.T."/>
            <person name="Hug L.A."/>
            <person name="Thomas B.C."/>
            <person name="Sharon I."/>
            <person name="Castelle C.J."/>
            <person name="Singh A."/>
            <person name="Wilkins M.J."/>
            <person name="Williams K.H."/>
            <person name="Banfield J.F."/>
        </authorList>
    </citation>
    <scope>NUCLEOTIDE SEQUENCE [LARGE SCALE GENOMIC DNA]</scope>
</reference>